<evidence type="ECO:0000256" key="4">
    <source>
        <dbReference type="ARBA" id="ARBA00023315"/>
    </source>
</evidence>
<dbReference type="EMBL" id="CAJRAU010000002">
    <property type="protein sequence ID" value="CAG5068544.1"/>
    <property type="molecule type" value="Genomic_DNA"/>
</dbReference>
<dbReference type="InterPro" id="IPR005881">
    <property type="entry name" value="Ser_O-AcTrfase"/>
</dbReference>
<comment type="caution">
    <text evidence="7">The sequence shown here is derived from an EMBL/GenBank/DDBJ whole genome shotgun (WGS) entry which is preliminary data.</text>
</comment>
<name>A0ABM8UM18_9BACT</name>
<proteinExistence type="inferred from homology"/>
<evidence type="ECO:0000313" key="7">
    <source>
        <dbReference type="EMBL" id="CAG5068544.1"/>
    </source>
</evidence>
<organism evidence="7 8">
    <name type="scientific">Dyadobacter linearis</name>
    <dbReference type="NCBI Taxonomy" id="2823330"/>
    <lineage>
        <taxon>Bacteria</taxon>
        <taxon>Pseudomonadati</taxon>
        <taxon>Bacteroidota</taxon>
        <taxon>Cytophagia</taxon>
        <taxon>Cytophagales</taxon>
        <taxon>Spirosomataceae</taxon>
        <taxon>Dyadobacter</taxon>
    </lineage>
</organism>
<evidence type="ECO:0000256" key="6">
    <source>
        <dbReference type="SAM" id="Phobius"/>
    </source>
</evidence>
<keyword evidence="8" id="KW-1185">Reference proteome</keyword>
<dbReference type="Gene3D" id="2.160.10.10">
    <property type="entry name" value="Hexapeptide repeat proteins"/>
    <property type="match status" value="1"/>
</dbReference>
<reference evidence="7 8" key="1">
    <citation type="submission" date="2021-04" db="EMBL/GenBank/DDBJ databases">
        <authorList>
            <person name="Rodrigo-Torres L."/>
            <person name="Arahal R. D."/>
            <person name="Lucena T."/>
        </authorList>
    </citation>
    <scope>NUCLEOTIDE SEQUENCE [LARGE SCALE GENOMIC DNA]</scope>
    <source>
        <strain evidence="7 8">CECT 9623</strain>
    </source>
</reference>
<dbReference type="Proteomes" id="UP000679725">
    <property type="component" value="Unassembled WGS sequence"/>
</dbReference>
<keyword evidence="6" id="KW-0472">Membrane</keyword>
<dbReference type="InterPro" id="IPR045304">
    <property type="entry name" value="LbH_SAT"/>
</dbReference>
<dbReference type="CDD" id="cd03354">
    <property type="entry name" value="LbH_SAT"/>
    <property type="match status" value="1"/>
</dbReference>
<keyword evidence="3" id="KW-0677">Repeat</keyword>
<evidence type="ECO:0000256" key="2">
    <source>
        <dbReference type="ARBA" id="ARBA00022679"/>
    </source>
</evidence>
<evidence type="ECO:0000256" key="1">
    <source>
        <dbReference type="ARBA" id="ARBA00007274"/>
    </source>
</evidence>
<evidence type="ECO:0000256" key="5">
    <source>
        <dbReference type="PIRNR" id="PIRNR000441"/>
    </source>
</evidence>
<keyword evidence="2 5" id="KW-0808">Transferase</keyword>
<dbReference type="InterPro" id="IPR001451">
    <property type="entry name" value="Hexapep"/>
</dbReference>
<dbReference type="SUPFAM" id="SSF51161">
    <property type="entry name" value="Trimeric LpxA-like enzymes"/>
    <property type="match status" value="1"/>
</dbReference>
<dbReference type="InterPro" id="IPR018357">
    <property type="entry name" value="Hexapep_transf_CS"/>
</dbReference>
<dbReference type="PROSITE" id="PS00101">
    <property type="entry name" value="HEXAPEP_TRANSFERASES"/>
    <property type="match status" value="1"/>
</dbReference>
<feature type="transmembrane region" description="Helical" evidence="6">
    <location>
        <begin position="20"/>
        <end position="46"/>
    </location>
</feature>
<dbReference type="InterPro" id="IPR011004">
    <property type="entry name" value="Trimer_LpxA-like_sf"/>
</dbReference>
<dbReference type="EC" id="2.3.1.30" evidence="5"/>
<protein>
    <recommendedName>
        <fullName evidence="5">Serine acetyltransferase</fullName>
        <ecNumber evidence="5">2.3.1.30</ecNumber>
    </recommendedName>
</protein>
<accession>A0ABM8UM18</accession>
<dbReference type="RefSeq" id="WP_215232689.1">
    <property type="nucleotide sequence ID" value="NZ_CAJRAU010000002.1"/>
</dbReference>
<evidence type="ECO:0000313" key="8">
    <source>
        <dbReference type="Proteomes" id="UP000679725"/>
    </source>
</evidence>
<dbReference type="Pfam" id="PF00132">
    <property type="entry name" value="Hexapep"/>
    <property type="match status" value="1"/>
</dbReference>
<keyword evidence="4 5" id="KW-0012">Acyltransferase</keyword>
<keyword evidence="6" id="KW-0812">Transmembrane</keyword>
<dbReference type="GO" id="GO:0047200">
    <property type="term" value="F:tetrahydrodipicolinate N-acetyltransferase activity"/>
    <property type="evidence" value="ECO:0007669"/>
    <property type="project" value="UniProtKB-EC"/>
</dbReference>
<evidence type="ECO:0000256" key="3">
    <source>
        <dbReference type="ARBA" id="ARBA00022737"/>
    </source>
</evidence>
<comment type="similarity">
    <text evidence="1 5">Belongs to the transferase hexapeptide repeat family.</text>
</comment>
<dbReference type="PIRSF" id="PIRSF000441">
    <property type="entry name" value="CysE"/>
    <property type="match status" value="1"/>
</dbReference>
<keyword evidence="6" id="KW-1133">Transmembrane helix</keyword>
<gene>
    <name evidence="7" type="primary">dapH_1</name>
    <name evidence="7" type="ORF">DYBT9623_01275</name>
</gene>
<dbReference type="PANTHER" id="PTHR42811">
    <property type="entry name" value="SERINE ACETYLTRANSFERASE"/>
    <property type="match status" value="1"/>
</dbReference>
<sequence length="166" mass="18090">MITYIFQDWKSNQQNSRGRFLMVLFRIASYYSRGGIVSLLLFPYIIFYKILVNFILGTEIPHDLKAGKGLRVFHGQALVVHSNTVLGSDCTLRQSTTIGNNGSSDSCPVIGNHVDIGANVCIIGDIRIGDHVKIGAGSVVVKSIPSYSVAVGNPARIIRQTEPELA</sequence>
<comment type="catalytic activity">
    <reaction evidence="5">
        <text>L-serine + acetyl-CoA = O-acetyl-L-serine + CoA</text>
        <dbReference type="Rhea" id="RHEA:24560"/>
        <dbReference type="ChEBI" id="CHEBI:33384"/>
        <dbReference type="ChEBI" id="CHEBI:57287"/>
        <dbReference type="ChEBI" id="CHEBI:57288"/>
        <dbReference type="ChEBI" id="CHEBI:58340"/>
        <dbReference type="EC" id="2.3.1.30"/>
    </reaction>
</comment>